<dbReference type="InterPro" id="IPR018721">
    <property type="entry name" value="DUF2252"/>
</dbReference>
<dbReference type="PANTHER" id="PTHR39441:SF1">
    <property type="entry name" value="DUF2252 DOMAIN-CONTAINING PROTEIN"/>
    <property type="match status" value="1"/>
</dbReference>
<evidence type="ECO:0000256" key="1">
    <source>
        <dbReference type="SAM" id="MobiDB-lite"/>
    </source>
</evidence>
<dbReference type="AlphaFoldDB" id="A0A1I0G4C3"/>
<gene>
    <name evidence="2" type="ORF">SAMN05216412_11178</name>
</gene>
<dbReference type="PANTHER" id="PTHR39441">
    <property type="entry name" value="DUF2252 DOMAIN-CONTAINING PROTEIN"/>
    <property type="match status" value="1"/>
</dbReference>
<accession>A0A1I0G4C3</accession>
<reference evidence="2 3" key="1">
    <citation type="submission" date="2016-10" db="EMBL/GenBank/DDBJ databases">
        <authorList>
            <person name="de Groot N.N."/>
        </authorList>
    </citation>
    <scope>NUCLEOTIDE SEQUENCE [LARGE SCALE GENOMIC DNA]</scope>
    <source>
        <strain evidence="2 3">Nl7</strain>
    </source>
</reference>
<evidence type="ECO:0000313" key="3">
    <source>
        <dbReference type="Proteomes" id="UP000183339"/>
    </source>
</evidence>
<dbReference type="OrthoDB" id="1491115at2"/>
<proteinExistence type="predicted"/>
<dbReference type="Proteomes" id="UP000183339">
    <property type="component" value="Unassembled WGS sequence"/>
</dbReference>
<name>A0A1I0G4C3_9PROT</name>
<dbReference type="EMBL" id="FOHI01000011">
    <property type="protein sequence ID" value="SET65443.1"/>
    <property type="molecule type" value="Genomic_DNA"/>
</dbReference>
<dbReference type="Pfam" id="PF10009">
    <property type="entry name" value="DUF2252"/>
    <property type="match status" value="1"/>
</dbReference>
<dbReference type="RefSeq" id="WP_074709201.1">
    <property type="nucleotide sequence ID" value="NZ_FOHI01000011.1"/>
</dbReference>
<sequence length="383" mass="42336">MKEKTGIPNPQERNALLSERRNLKMTRSAHAYVRGNTAQFYEWLEENPTNNLPCGPSIWICGDCHVGNLGPIANLQGKIDIQIRDLDQTIIGNPAHDLIRLGLSLSMAARSSALPGVITAQMMEQLMVGYEQAFDSEEIDKDLITIPAPIKMIMRKAGKRTWNALAKERISGTAPCIPLGKCFWPLSAEEKAGIIALFERKAISYLVTSLSRRDESTEVSVIDAAYWLKGCSSLGKLRYAVLLNVGSSTSNENLCLIDIKEASVAAAPRYATAKMPLEHGERVVEGARHLSPYLGERMAAARLLERSVFIRELLPQDMKIEIDQVTQEEAQKVARYLALVLGKAHMRQMVPFALEIRPRSAVTTRSGRQDGSKGDGSTCLKHP</sequence>
<protein>
    <submittedName>
        <fullName evidence="2">Uncharacterized conserved protein, DUF2252 family</fullName>
    </submittedName>
</protein>
<organism evidence="2 3">
    <name type="scientific">Nitrosospira multiformis</name>
    <dbReference type="NCBI Taxonomy" id="1231"/>
    <lineage>
        <taxon>Bacteria</taxon>
        <taxon>Pseudomonadati</taxon>
        <taxon>Pseudomonadota</taxon>
        <taxon>Betaproteobacteria</taxon>
        <taxon>Nitrosomonadales</taxon>
        <taxon>Nitrosomonadaceae</taxon>
        <taxon>Nitrosospira</taxon>
    </lineage>
</organism>
<evidence type="ECO:0000313" key="2">
    <source>
        <dbReference type="EMBL" id="SET65443.1"/>
    </source>
</evidence>
<feature type="region of interest" description="Disordered" evidence="1">
    <location>
        <begin position="361"/>
        <end position="383"/>
    </location>
</feature>